<keyword evidence="1" id="KW-0472">Membrane</keyword>
<dbReference type="EMBL" id="QENZ01000003">
    <property type="protein sequence ID" value="PVX51994.1"/>
    <property type="molecule type" value="Genomic_DNA"/>
</dbReference>
<evidence type="ECO:0000313" key="3">
    <source>
        <dbReference type="Proteomes" id="UP000251835"/>
    </source>
</evidence>
<name>A0A7L4USM3_BALHA</name>
<keyword evidence="1" id="KW-1133">Transmembrane helix</keyword>
<evidence type="ECO:0000256" key="1">
    <source>
        <dbReference type="SAM" id="Phobius"/>
    </source>
</evidence>
<accession>A0A7L4USM3</accession>
<dbReference type="OrthoDB" id="1121113at2"/>
<dbReference type="Proteomes" id="UP000251835">
    <property type="component" value="Unassembled WGS sequence"/>
</dbReference>
<feature type="transmembrane region" description="Helical" evidence="1">
    <location>
        <begin position="81"/>
        <end position="102"/>
    </location>
</feature>
<keyword evidence="1" id="KW-0812">Transmembrane</keyword>
<reference evidence="2 3" key="1">
    <citation type="submission" date="2018-05" db="EMBL/GenBank/DDBJ databases">
        <title>Genomic Encyclopedia of Type Strains, Phase IV (KMG-IV): sequencing the most valuable type-strain genomes for metagenomic binning, comparative biology and taxonomic classification.</title>
        <authorList>
            <person name="Goeker M."/>
        </authorList>
    </citation>
    <scope>NUCLEOTIDE SEQUENCE [LARGE SCALE GENOMIC DNA]</scope>
    <source>
        <strain evidence="2 3">DSM 28579</strain>
    </source>
</reference>
<dbReference type="AlphaFoldDB" id="A0A7L4USM3"/>
<protein>
    <submittedName>
        <fullName evidence="2">Uncharacterized protein</fullName>
    </submittedName>
</protein>
<organism evidence="2 3">
    <name type="scientific">Balneicella halophila</name>
    <dbReference type="NCBI Taxonomy" id="1537566"/>
    <lineage>
        <taxon>Bacteria</taxon>
        <taxon>Pseudomonadati</taxon>
        <taxon>Bacteroidota</taxon>
        <taxon>Bacteroidia</taxon>
        <taxon>Bacteroidales</taxon>
        <taxon>Balneicellaceae</taxon>
        <taxon>Balneicella</taxon>
    </lineage>
</organism>
<proteinExistence type="predicted"/>
<gene>
    <name evidence="2" type="ORF">C7377_0289</name>
</gene>
<evidence type="ECO:0000313" key="2">
    <source>
        <dbReference type="EMBL" id="PVX51994.1"/>
    </source>
</evidence>
<comment type="caution">
    <text evidence="2">The sequence shown here is derived from an EMBL/GenBank/DDBJ whole genome shotgun (WGS) entry which is preliminary data.</text>
</comment>
<keyword evidence="3" id="KW-1185">Reference proteome</keyword>
<dbReference type="RefSeq" id="WP_116495560.1">
    <property type="nucleotide sequence ID" value="NZ_QENZ01000003.1"/>
</dbReference>
<sequence>MALFTKQRKPRGLTRKPIYWDPEKEEREAREQRIKAELGITSDDKNSTGIYRPEIKGKFRSAHLGSRDEIKEVKRKSIRRTIIFFFILIALLYLMIAALPFLEQFLEKFV</sequence>